<organism evidence="2">
    <name type="scientific">marine sediment metagenome</name>
    <dbReference type="NCBI Taxonomy" id="412755"/>
    <lineage>
        <taxon>unclassified sequences</taxon>
        <taxon>metagenomes</taxon>
        <taxon>ecological metagenomes</taxon>
    </lineage>
</organism>
<keyword evidence="1" id="KW-0472">Membrane</keyword>
<proteinExistence type="predicted"/>
<sequence>MNTITITFPSWMSQFSEMPLVLLFLVCILWGNRMLRREHFKSMKWQGAILYNFPSVIMFLTAIGISIKLIFMGLQ</sequence>
<dbReference type="EMBL" id="LAZR01002189">
    <property type="protein sequence ID" value="KKN33311.1"/>
    <property type="molecule type" value="Genomic_DNA"/>
</dbReference>
<feature type="transmembrane region" description="Helical" evidence="1">
    <location>
        <begin position="18"/>
        <end position="35"/>
    </location>
</feature>
<feature type="transmembrane region" description="Helical" evidence="1">
    <location>
        <begin position="47"/>
        <end position="71"/>
    </location>
</feature>
<protein>
    <submittedName>
        <fullName evidence="2">Uncharacterized protein</fullName>
    </submittedName>
</protein>
<keyword evidence="1" id="KW-0812">Transmembrane</keyword>
<gene>
    <name evidence="2" type="ORF">LCGC14_0805020</name>
</gene>
<comment type="caution">
    <text evidence="2">The sequence shown here is derived from an EMBL/GenBank/DDBJ whole genome shotgun (WGS) entry which is preliminary data.</text>
</comment>
<name>A0A0F9S8L1_9ZZZZ</name>
<accession>A0A0F9S8L1</accession>
<reference evidence="2" key="1">
    <citation type="journal article" date="2015" name="Nature">
        <title>Complex archaea that bridge the gap between prokaryotes and eukaryotes.</title>
        <authorList>
            <person name="Spang A."/>
            <person name="Saw J.H."/>
            <person name="Jorgensen S.L."/>
            <person name="Zaremba-Niedzwiedzka K."/>
            <person name="Martijn J."/>
            <person name="Lind A.E."/>
            <person name="van Eijk R."/>
            <person name="Schleper C."/>
            <person name="Guy L."/>
            <person name="Ettema T.J."/>
        </authorList>
    </citation>
    <scope>NUCLEOTIDE SEQUENCE</scope>
</reference>
<keyword evidence="1" id="KW-1133">Transmembrane helix</keyword>
<evidence type="ECO:0000256" key="1">
    <source>
        <dbReference type="SAM" id="Phobius"/>
    </source>
</evidence>
<dbReference type="AlphaFoldDB" id="A0A0F9S8L1"/>
<evidence type="ECO:0000313" key="2">
    <source>
        <dbReference type="EMBL" id="KKN33311.1"/>
    </source>
</evidence>